<dbReference type="GO" id="GO:0008081">
    <property type="term" value="F:phosphoric diester hydrolase activity"/>
    <property type="evidence" value="ECO:0007669"/>
    <property type="project" value="InterPro"/>
</dbReference>
<dbReference type="Gene3D" id="3.20.20.190">
    <property type="entry name" value="Phosphatidylinositol (PI) phosphodiesterase"/>
    <property type="match status" value="1"/>
</dbReference>
<organism evidence="1 2">
    <name type="scientific">Desulfocapsa sulfexigens (strain DSM 10523 / SB164P1)</name>
    <dbReference type="NCBI Taxonomy" id="1167006"/>
    <lineage>
        <taxon>Bacteria</taxon>
        <taxon>Pseudomonadati</taxon>
        <taxon>Thermodesulfobacteriota</taxon>
        <taxon>Desulfobulbia</taxon>
        <taxon>Desulfobulbales</taxon>
        <taxon>Desulfocapsaceae</taxon>
        <taxon>Desulfocapsa</taxon>
    </lineage>
</organism>
<dbReference type="SUPFAM" id="SSF51695">
    <property type="entry name" value="PLC-like phosphodiesterases"/>
    <property type="match status" value="1"/>
</dbReference>
<dbReference type="STRING" id="1167006.UWK_01268"/>
<evidence type="ECO:0008006" key="3">
    <source>
        <dbReference type="Google" id="ProtNLM"/>
    </source>
</evidence>
<dbReference type="Proteomes" id="UP000011721">
    <property type="component" value="Chromosome"/>
</dbReference>
<protein>
    <recommendedName>
        <fullName evidence="3">Glycerophosphoryl diester phosphodiesterase</fullName>
    </recommendedName>
</protein>
<dbReference type="AlphaFoldDB" id="M1PN09"/>
<dbReference type="EMBL" id="CP003985">
    <property type="protein sequence ID" value="AGF77831.1"/>
    <property type="molecule type" value="Genomic_DNA"/>
</dbReference>
<dbReference type="OrthoDB" id="384721at2"/>
<dbReference type="GO" id="GO:0006629">
    <property type="term" value="P:lipid metabolic process"/>
    <property type="evidence" value="ECO:0007669"/>
    <property type="project" value="InterPro"/>
</dbReference>
<name>M1PN09_DESSD</name>
<dbReference type="CDD" id="cd08556">
    <property type="entry name" value="GDPD"/>
    <property type="match status" value="1"/>
</dbReference>
<reference evidence="2" key="1">
    <citation type="journal article" date="2013" name="Stand. Genomic Sci.">
        <title>Complete genome sequence of Desulfocapsa sulfexigens, a marine deltaproteobacterium specialized in disproportionating inorganic sulfur compounds.</title>
        <authorList>
            <person name="Finster K.W."/>
            <person name="Kjeldsen K.U."/>
            <person name="Kube M."/>
            <person name="Reinhardt R."/>
            <person name="Mussmann M."/>
            <person name="Amann R."/>
            <person name="Schreiber L."/>
        </authorList>
    </citation>
    <scope>NUCLEOTIDE SEQUENCE [LARGE SCALE GENOMIC DNA]</scope>
    <source>
        <strain evidence="2">DSM 10523 / SB164P1</strain>
    </source>
</reference>
<dbReference type="KEGG" id="dsf:UWK_01268"/>
<sequence>MTKFIKYLFLSVLLLVIVLQVAVTLLSPAIDQELSRMAISPLSGRRGEVWGHAGYTADGSAANSVAGLNAAVERQLQGVELDIHYDHELKGFVVAHDPDYDKKTVLPLDEVLERFGSLPGFWLDFKNLSRQPPWRVSLIAEKLTSLLDRYGCSDKTLVESRNPVYLSLLAHHGIQTAYHLSISKIPAIFRIEEFLYKFVFIYGRLSSFSIGHNHSGGELFRSFSPIPFVVSTINDPDEITRLQKQKTVLVILSDRPR</sequence>
<gene>
    <name evidence="1" type="ordered locus">UWK_01268</name>
</gene>
<dbReference type="InterPro" id="IPR017946">
    <property type="entry name" value="PLC-like_Pdiesterase_TIM-brl"/>
</dbReference>
<evidence type="ECO:0000313" key="1">
    <source>
        <dbReference type="EMBL" id="AGF77831.1"/>
    </source>
</evidence>
<proteinExistence type="predicted"/>
<dbReference type="eggNOG" id="COG0584">
    <property type="taxonomic scope" value="Bacteria"/>
</dbReference>
<accession>M1PN09</accession>
<keyword evidence="2" id="KW-1185">Reference proteome</keyword>
<evidence type="ECO:0000313" key="2">
    <source>
        <dbReference type="Proteomes" id="UP000011721"/>
    </source>
</evidence>
<dbReference type="HOGENOM" id="CLU_1080644_0_0_7"/>